<dbReference type="RefSeq" id="WP_254098973.1">
    <property type="nucleotide sequence ID" value="NZ_JANATA010000004.1"/>
</dbReference>
<evidence type="ECO:0000256" key="7">
    <source>
        <dbReference type="ARBA" id="ARBA00022982"/>
    </source>
</evidence>
<keyword evidence="9 14" id="KW-0560">Oxidoreductase</keyword>
<dbReference type="Pfam" id="PF02600">
    <property type="entry name" value="DsbB"/>
    <property type="match status" value="1"/>
</dbReference>
<evidence type="ECO:0000256" key="11">
    <source>
        <dbReference type="ARBA" id="ARBA00023157"/>
    </source>
</evidence>
<dbReference type="InterPro" id="IPR022920">
    <property type="entry name" value="Disulphide_bond_form_DsbB"/>
</dbReference>
<evidence type="ECO:0000256" key="1">
    <source>
        <dbReference type="ARBA" id="ARBA00004429"/>
    </source>
</evidence>
<evidence type="ECO:0000256" key="2">
    <source>
        <dbReference type="ARBA" id="ARBA00008823"/>
    </source>
</evidence>
<evidence type="ECO:0000256" key="12">
    <source>
        <dbReference type="ARBA" id="ARBA00023186"/>
    </source>
</evidence>
<feature type="transmembrane region" description="Helical" evidence="15">
    <location>
        <begin position="148"/>
        <end position="169"/>
    </location>
</feature>
<dbReference type="AlphaFoldDB" id="A0AA41X198"/>
<evidence type="ECO:0000313" key="16">
    <source>
        <dbReference type="EMBL" id="MCP3428027.1"/>
    </source>
</evidence>
<keyword evidence="12 14" id="KW-0143">Chaperone</keyword>
<feature type="disulfide bond" description="Redox-active" evidence="14">
    <location>
        <begin position="107"/>
        <end position="133"/>
    </location>
</feature>
<dbReference type="InterPro" id="IPR050183">
    <property type="entry name" value="DsbB"/>
</dbReference>
<keyword evidence="8 14" id="KW-1133">Transmembrane helix</keyword>
<dbReference type="Gene3D" id="1.20.1550.10">
    <property type="entry name" value="DsbB-like"/>
    <property type="match status" value="1"/>
</dbReference>
<feature type="transmembrane region" description="Helical" evidence="15">
    <location>
        <begin position="73"/>
        <end position="90"/>
    </location>
</feature>
<comment type="caution">
    <text evidence="16">The sequence shown here is derived from an EMBL/GenBank/DDBJ whole genome shotgun (WGS) entry which is preliminary data.</text>
</comment>
<dbReference type="PANTHER" id="PTHR36570:SF2">
    <property type="entry name" value="DISULFIDE BOND FORMATION PROTEIN B"/>
    <property type="match status" value="1"/>
</dbReference>
<evidence type="ECO:0000256" key="10">
    <source>
        <dbReference type="ARBA" id="ARBA00023136"/>
    </source>
</evidence>
<dbReference type="SUPFAM" id="SSF158442">
    <property type="entry name" value="DsbB-like"/>
    <property type="match status" value="1"/>
</dbReference>
<protein>
    <recommendedName>
        <fullName evidence="14">Disulfide bond formation protein B</fullName>
    </recommendedName>
    <alternativeName>
        <fullName evidence="14">Disulfide oxidoreductase</fullName>
    </alternativeName>
</protein>
<accession>A0AA41X198</accession>
<keyword evidence="6 14" id="KW-0812">Transmembrane</keyword>
<keyword evidence="17" id="KW-1185">Reference proteome</keyword>
<feature type="topological domain" description="Cytoplasmic" evidence="14">
    <location>
        <begin position="167"/>
        <end position="174"/>
    </location>
</feature>
<comment type="subcellular location">
    <subcellularLocation>
        <location evidence="1">Cell inner membrane</location>
        <topology evidence="1">Multi-pass membrane protein</topology>
    </subcellularLocation>
    <subcellularLocation>
        <location evidence="14">Cell membrane</location>
        <topology evidence="14">Multi-pass membrane protein</topology>
    </subcellularLocation>
</comment>
<evidence type="ECO:0000256" key="13">
    <source>
        <dbReference type="ARBA" id="ARBA00023284"/>
    </source>
</evidence>
<dbReference type="EMBL" id="JANATA010000004">
    <property type="protein sequence ID" value="MCP3428027.1"/>
    <property type="molecule type" value="Genomic_DNA"/>
</dbReference>
<comment type="function">
    <text evidence="14">Required for disulfide bond formation in some periplasmic proteins. Acts by oxidizing the DsbA protein.</text>
</comment>
<dbReference type="HAMAP" id="MF_00286">
    <property type="entry name" value="DsbB"/>
    <property type="match status" value="1"/>
</dbReference>
<dbReference type="GO" id="GO:0015035">
    <property type="term" value="F:protein-disulfide reductase activity"/>
    <property type="evidence" value="ECO:0007669"/>
    <property type="project" value="UniProtKB-UniRule"/>
</dbReference>
<keyword evidence="7 14" id="KW-0249">Electron transport</keyword>
<feature type="topological domain" description="Cytoplasmic" evidence="14">
    <location>
        <begin position="1"/>
        <end position="16"/>
    </location>
</feature>
<evidence type="ECO:0000313" key="17">
    <source>
        <dbReference type="Proteomes" id="UP001165413"/>
    </source>
</evidence>
<organism evidence="16 17">
    <name type="scientific">Opacimonas viscosa</name>
    <dbReference type="NCBI Taxonomy" id="2961944"/>
    <lineage>
        <taxon>Bacteria</taxon>
        <taxon>Pseudomonadati</taxon>
        <taxon>Pseudomonadota</taxon>
        <taxon>Gammaproteobacteria</taxon>
        <taxon>Alteromonadales</taxon>
        <taxon>Alteromonadaceae</taxon>
        <taxon>Opacimonas</taxon>
    </lineage>
</organism>
<evidence type="ECO:0000256" key="9">
    <source>
        <dbReference type="ARBA" id="ARBA00023002"/>
    </source>
</evidence>
<evidence type="ECO:0000256" key="5">
    <source>
        <dbReference type="ARBA" id="ARBA00022519"/>
    </source>
</evidence>
<comment type="caution">
    <text evidence="14">Lacks conserved residue(s) required for the propagation of feature annotation.</text>
</comment>
<keyword evidence="4 14" id="KW-1003">Cell membrane</keyword>
<keyword evidence="11 14" id="KW-1015">Disulfide bond</keyword>
<proteinExistence type="inferred from homology"/>
<feature type="topological domain" description="Periplasmic" evidence="14">
    <location>
        <begin position="34"/>
        <end position="51"/>
    </location>
</feature>
<evidence type="ECO:0000256" key="6">
    <source>
        <dbReference type="ARBA" id="ARBA00022692"/>
    </source>
</evidence>
<feature type="disulfide bond" description="Redox-active" evidence="14">
    <location>
        <begin position="43"/>
        <end position="46"/>
    </location>
</feature>
<evidence type="ECO:0000256" key="15">
    <source>
        <dbReference type="SAM" id="Phobius"/>
    </source>
</evidence>
<keyword evidence="3 14" id="KW-0813">Transport</keyword>
<keyword evidence="13 14" id="KW-0676">Redox-active center</keyword>
<feature type="transmembrane region" description="Helical" evidence="15">
    <location>
        <begin position="17"/>
        <end position="35"/>
    </location>
</feature>
<evidence type="ECO:0000256" key="4">
    <source>
        <dbReference type="ARBA" id="ARBA00022475"/>
    </source>
</evidence>
<keyword evidence="5" id="KW-0997">Cell inner membrane</keyword>
<reference evidence="16" key="1">
    <citation type="submission" date="2022-07" db="EMBL/GenBank/DDBJ databases">
        <title>Characterization of the Novel Bacterium Alteromonas immobilis LMIT006 and Alteromonas gregis LMIT007.</title>
        <authorList>
            <person name="Lin X."/>
        </authorList>
    </citation>
    <scope>NUCLEOTIDE SEQUENCE</scope>
    <source>
        <strain evidence="16">LMIT007</strain>
    </source>
</reference>
<comment type="similarity">
    <text evidence="2 14">Belongs to the DsbB family.</text>
</comment>
<dbReference type="Proteomes" id="UP001165413">
    <property type="component" value="Unassembled WGS sequence"/>
</dbReference>
<evidence type="ECO:0000256" key="8">
    <source>
        <dbReference type="ARBA" id="ARBA00022989"/>
    </source>
</evidence>
<evidence type="ECO:0000256" key="14">
    <source>
        <dbReference type="HAMAP-Rule" id="MF_00286"/>
    </source>
</evidence>
<feature type="transmembrane region" description="Helical" evidence="15">
    <location>
        <begin position="47"/>
        <end position="66"/>
    </location>
</feature>
<gene>
    <name evidence="14 16" type="primary">dsbB</name>
    <name evidence="16" type="ORF">NLF92_03585</name>
</gene>
<dbReference type="GO" id="GO:0006457">
    <property type="term" value="P:protein folding"/>
    <property type="evidence" value="ECO:0007669"/>
    <property type="project" value="InterPro"/>
</dbReference>
<dbReference type="PANTHER" id="PTHR36570">
    <property type="entry name" value="DISULFIDE BOND FORMATION PROTEIN B"/>
    <property type="match status" value="1"/>
</dbReference>
<dbReference type="NCBIfam" id="NF002485">
    <property type="entry name" value="PRK01749.1"/>
    <property type="match status" value="1"/>
</dbReference>
<sequence length="174" mass="19595">MSFAGSLCSWSETKTPWLLLFFSALALFISALVFQHGFDHAPCIKCIYQRTAVVGIMLSALLPLLLNVAPVRLIAYIGWAVGAVWGFIIANEHVDIIFAPNPFFAICEFVPNFPSFMPLHEWLPSIFAAPGSCDDTRWQFVGMGMAEWMRIIFGIYSLLWLAIIATRMFHKKAF</sequence>
<keyword evidence="10 14" id="KW-0472">Membrane</keyword>
<name>A0AA41X198_9ALTE</name>
<dbReference type="InterPro" id="IPR023380">
    <property type="entry name" value="DsbB-like_sf"/>
</dbReference>
<dbReference type="InterPro" id="IPR003752">
    <property type="entry name" value="DiS_bond_form_DsbB/BdbC"/>
</dbReference>
<dbReference type="GO" id="GO:0009055">
    <property type="term" value="F:electron transfer activity"/>
    <property type="evidence" value="ECO:0007669"/>
    <property type="project" value="UniProtKB-UniRule"/>
</dbReference>
<dbReference type="GO" id="GO:0005886">
    <property type="term" value="C:plasma membrane"/>
    <property type="evidence" value="ECO:0007669"/>
    <property type="project" value="UniProtKB-SubCell"/>
</dbReference>
<evidence type="ECO:0000256" key="3">
    <source>
        <dbReference type="ARBA" id="ARBA00022448"/>
    </source>
</evidence>